<dbReference type="InterPro" id="IPR036388">
    <property type="entry name" value="WH-like_DNA-bd_sf"/>
</dbReference>
<comment type="similarity">
    <text evidence="1">Belongs to the ROK (NagC/XylR) family.</text>
</comment>
<keyword evidence="4" id="KW-1185">Reference proteome</keyword>
<dbReference type="SUPFAM" id="SSF53067">
    <property type="entry name" value="Actin-like ATPase domain"/>
    <property type="match status" value="1"/>
</dbReference>
<dbReference type="GO" id="GO:0003700">
    <property type="term" value="F:DNA-binding transcription factor activity"/>
    <property type="evidence" value="ECO:0007669"/>
    <property type="project" value="InterPro"/>
</dbReference>
<dbReference type="Proteomes" id="UP000427281">
    <property type="component" value="Chromosome"/>
</dbReference>
<dbReference type="SUPFAM" id="SSF46785">
    <property type="entry name" value="Winged helix' DNA-binding domain"/>
    <property type="match status" value="1"/>
</dbReference>
<feature type="domain" description="HTH marR-type" evidence="2">
    <location>
        <begin position="18"/>
        <end position="62"/>
    </location>
</feature>
<evidence type="ECO:0000259" key="2">
    <source>
        <dbReference type="Pfam" id="PF12802"/>
    </source>
</evidence>
<dbReference type="EMBL" id="CP043930">
    <property type="protein sequence ID" value="QGQ23407.1"/>
    <property type="molecule type" value="Genomic_DNA"/>
</dbReference>
<reference evidence="3 4" key="1">
    <citation type="submission" date="2019-09" db="EMBL/GenBank/DDBJ databases">
        <title>Gimesia benthica sp. nov., a novel bacterium isolated from deep-sea water of the Northwest Indian Ocean.</title>
        <authorList>
            <person name="Dai X."/>
        </authorList>
    </citation>
    <scope>NUCLEOTIDE SEQUENCE [LARGE SCALE GENOMIC DNA]</scope>
    <source>
        <strain evidence="3 4">E7</strain>
    </source>
</reference>
<organism evidence="3 4">
    <name type="scientific">Gimesia benthica</name>
    <dbReference type="NCBI Taxonomy" id="2608982"/>
    <lineage>
        <taxon>Bacteria</taxon>
        <taxon>Pseudomonadati</taxon>
        <taxon>Planctomycetota</taxon>
        <taxon>Planctomycetia</taxon>
        <taxon>Planctomycetales</taxon>
        <taxon>Planctomycetaceae</taxon>
        <taxon>Gimesia</taxon>
    </lineage>
</organism>
<dbReference type="KEGG" id="gim:F1728_12290"/>
<proteinExistence type="inferred from homology"/>
<dbReference type="InterPro" id="IPR036390">
    <property type="entry name" value="WH_DNA-bd_sf"/>
</dbReference>
<dbReference type="InterPro" id="IPR000835">
    <property type="entry name" value="HTH_MarR-typ"/>
</dbReference>
<dbReference type="AlphaFoldDB" id="A0A6I6AAT4"/>
<dbReference type="PANTHER" id="PTHR18964:SF149">
    <property type="entry name" value="BIFUNCTIONAL UDP-N-ACETYLGLUCOSAMINE 2-EPIMERASE_N-ACETYLMANNOSAMINE KINASE"/>
    <property type="match status" value="1"/>
</dbReference>
<dbReference type="PANTHER" id="PTHR18964">
    <property type="entry name" value="ROK (REPRESSOR, ORF, KINASE) FAMILY"/>
    <property type="match status" value="1"/>
</dbReference>
<dbReference type="Pfam" id="PF00480">
    <property type="entry name" value="ROK"/>
    <property type="match status" value="1"/>
</dbReference>
<dbReference type="InterPro" id="IPR000600">
    <property type="entry name" value="ROK"/>
</dbReference>
<protein>
    <submittedName>
        <fullName evidence="3">ROK family transcriptional regulator</fullName>
    </submittedName>
</protein>
<accession>A0A6I6AAT4</accession>
<dbReference type="Gene3D" id="3.30.420.40">
    <property type="match status" value="2"/>
</dbReference>
<sequence length="387" mass="41542">MQSPHRPSLLRKMNVRKVLEVIQSQGTLTRADVMRCSGISAPTVSKAVSALLDAGLLEERETAEFSVGRPGKLLQLPRFSAQVIGVVLDWDYCSIVASGLDGFLHEEKLDQFKTPSSYEDLINIISQKIMDLVKKEEIPALGVGITVPGLVNSNDGRIFLASNLHIVDGQAPAVDIAAKTNLECILVQKSTSLCLSEKTYGAGQDLEDFISLDVTSGFGMGAFTGGQLLDGQHGLAGEIAHITVEPQGGRVCGCGNLGCLETVATDMALTHYVSKRVGKELDFDAIKELVKQGELDITPELDRTIEFLGIGVAAAINIFNPSNIFITSRLFDLQDDVFGRMCDLAKNRALKPSSSSCEIERSKGNKYLGAVAGIINHLANGLGPRLT</sequence>
<gene>
    <name evidence="3" type="ORF">F1728_12290</name>
</gene>
<name>A0A6I6AAT4_9PLAN</name>
<evidence type="ECO:0000313" key="4">
    <source>
        <dbReference type="Proteomes" id="UP000427281"/>
    </source>
</evidence>
<evidence type="ECO:0000313" key="3">
    <source>
        <dbReference type="EMBL" id="QGQ23407.1"/>
    </source>
</evidence>
<dbReference type="Gene3D" id="1.10.10.10">
    <property type="entry name" value="Winged helix-like DNA-binding domain superfamily/Winged helix DNA-binding domain"/>
    <property type="match status" value="1"/>
</dbReference>
<evidence type="ECO:0000256" key="1">
    <source>
        <dbReference type="ARBA" id="ARBA00006479"/>
    </source>
</evidence>
<dbReference type="InterPro" id="IPR043129">
    <property type="entry name" value="ATPase_NBD"/>
</dbReference>
<dbReference type="Pfam" id="PF12802">
    <property type="entry name" value="MarR_2"/>
    <property type="match status" value="1"/>
</dbReference>